<dbReference type="RefSeq" id="WP_256601803.1">
    <property type="nucleotide sequence ID" value="NZ_JANIBJ010000012.1"/>
</dbReference>
<dbReference type="InterPro" id="IPR011990">
    <property type="entry name" value="TPR-like_helical_dom_sf"/>
</dbReference>
<feature type="chain" id="PRO_5045287611" evidence="9">
    <location>
        <begin position="18"/>
        <end position="596"/>
    </location>
</feature>
<feature type="signal peptide" evidence="9">
    <location>
        <begin position="1"/>
        <end position="17"/>
    </location>
</feature>
<keyword evidence="5" id="KW-0564">Palmitate</keyword>
<evidence type="ECO:0000256" key="7">
    <source>
        <dbReference type="ARBA" id="ARBA00023288"/>
    </source>
</evidence>
<keyword evidence="6" id="KW-0998">Cell outer membrane</keyword>
<dbReference type="Gene3D" id="1.25.40.10">
    <property type="entry name" value="Tetratricopeptide repeat domain"/>
    <property type="match status" value="1"/>
</dbReference>
<dbReference type="PANTHER" id="PTHR38038:SF1">
    <property type="entry name" value="PENICILLIN-BINDING PROTEIN ACTIVATOR LPOA"/>
    <property type="match status" value="1"/>
</dbReference>
<name>A0ABT1TFL1_9GAMM</name>
<evidence type="ECO:0000256" key="5">
    <source>
        <dbReference type="ARBA" id="ARBA00023139"/>
    </source>
</evidence>
<keyword evidence="3" id="KW-0573">Peptidoglycan synthesis</keyword>
<proteinExistence type="predicted"/>
<sequence>MPRRLLACCIFAGFFLAACSTEPVKNQPRPALKPQAQRRPPNTEAVKSYGLADDRADGHLLSADTLIQAGDNLAAQKELDLIREAGLSAEQRGKFNVLAAQIALSMGDAEQAMQKLKMVRPALLAGEDKIGYYQSLAFANLLLGNVLQGVSARISLGNLLKDTRQQQANIMAIIDMLGVLPEETLQTHPQMAGELSGWMSLARILKQRNRPGVDIGGQIQQWRQNYPGHAANAEFLQAYLSAPVASAQESAGDETAPSEPSAAGMIAVLLPSSGAYAPAGKAIKAGLQAAHRLAASASPQLPLKFYDSAEDDIVSLYQQAVAEGAKQVIGPLVKEQIQALANNVYLSVPVLALNHVENVSQTHLYQFGLSPLDEAEALALKALRDGRQSALVLVPNTQQGERIGHYLANAWQKHGGTVAGMQSYDPKQHDIGAVMGRLFGTSAYPDGRQPSRALLLSANAEAARELAPQLKYQQNTDLAVYAMPTIYSGSPNPARDAELGLFGFCDIPWIFDGYVGGPLSQSALRGDLQGLSDSLSRLVALGLDAYNLLGQLDRLASAPHAGATGRLSLDNENRVTRKLVCAQFKGGVPVASGYAE</sequence>
<organism evidence="10 11">
    <name type="scientific">Methylomonas subterranea</name>
    <dbReference type="NCBI Taxonomy" id="2952225"/>
    <lineage>
        <taxon>Bacteria</taxon>
        <taxon>Pseudomonadati</taxon>
        <taxon>Pseudomonadota</taxon>
        <taxon>Gammaproteobacteria</taxon>
        <taxon>Methylococcales</taxon>
        <taxon>Methylococcaceae</taxon>
        <taxon>Methylomonas</taxon>
    </lineage>
</organism>
<reference evidence="10 11" key="1">
    <citation type="submission" date="2022-07" db="EMBL/GenBank/DDBJ databases">
        <title>Methylomonas rivi sp. nov., Methylomonas rosea sp. nov., Methylomonas aureus sp. nov. and Methylomonas subterranea sp. nov., four novel methanotrophs isolated from a freshwater creek and the deep terrestrial subsurface.</title>
        <authorList>
            <person name="Abin C."/>
            <person name="Sankaranarayanan K."/>
            <person name="Garner C."/>
            <person name="Sindelar R."/>
            <person name="Kotary K."/>
            <person name="Garner R."/>
            <person name="Barclay S."/>
            <person name="Lawson P."/>
            <person name="Krumholz L."/>
        </authorList>
    </citation>
    <scope>NUCLEOTIDE SEQUENCE [LARGE SCALE GENOMIC DNA]</scope>
    <source>
        <strain evidence="10 11">SURF-2</strain>
    </source>
</reference>
<dbReference type="Gene3D" id="1.25.40.650">
    <property type="match status" value="1"/>
</dbReference>
<accession>A0ABT1TFL1</accession>
<feature type="region of interest" description="Disordered" evidence="8">
    <location>
        <begin position="24"/>
        <end position="44"/>
    </location>
</feature>
<evidence type="ECO:0000256" key="4">
    <source>
        <dbReference type="ARBA" id="ARBA00023136"/>
    </source>
</evidence>
<dbReference type="Pfam" id="PF04348">
    <property type="entry name" value="LppC"/>
    <property type="match status" value="1"/>
</dbReference>
<dbReference type="SUPFAM" id="SSF53822">
    <property type="entry name" value="Periplasmic binding protein-like I"/>
    <property type="match status" value="1"/>
</dbReference>
<keyword evidence="1 9" id="KW-0732">Signal</keyword>
<dbReference type="CDD" id="cd06339">
    <property type="entry name" value="PBP1_YraM_LppC_lipoprotein-like"/>
    <property type="match status" value="1"/>
</dbReference>
<evidence type="ECO:0000256" key="9">
    <source>
        <dbReference type="SAM" id="SignalP"/>
    </source>
</evidence>
<dbReference type="PANTHER" id="PTHR38038">
    <property type="entry name" value="PENICILLIN-BINDING PROTEIN ACTIVATOR LPOA"/>
    <property type="match status" value="1"/>
</dbReference>
<comment type="caution">
    <text evidence="10">The sequence shown here is derived from an EMBL/GenBank/DDBJ whole genome shotgun (WGS) entry which is preliminary data.</text>
</comment>
<evidence type="ECO:0000256" key="8">
    <source>
        <dbReference type="SAM" id="MobiDB-lite"/>
    </source>
</evidence>
<dbReference type="PROSITE" id="PS51257">
    <property type="entry name" value="PROKAR_LIPOPROTEIN"/>
    <property type="match status" value="1"/>
</dbReference>
<evidence type="ECO:0000313" key="11">
    <source>
        <dbReference type="Proteomes" id="UP001524499"/>
    </source>
</evidence>
<keyword evidence="7" id="KW-0449">Lipoprotein</keyword>
<evidence type="ECO:0000256" key="2">
    <source>
        <dbReference type="ARBA" id="ARBA00022960"/>
    </source>
</evidence>
<dbReference type="InterPro" id="IPR007443">
    <property type="entry name" value="LpoA"/>
</dbReference>
<keyword evidence="2" id="KW-0133">Cell shape</keyword>
<evidence type="ECO:0000313" key="10">
    <source>
        <dbReference type="EMBL" id="MCQ8104043.1"/>
    </source>
</evidence>
<dbReference type="Proteomes" id="UP001524499">
    <property type="component" value="Unassembled WGS sequence"/>
</dbReference>
<keyword evidence="11" id="KW-1185">Reference proteome</keyword>
<evidence type="ECO:0000256" key="3">
    <source>
        <dbReference type="ARBA" id="ARBA00022984"/>
    </source>
</evidence>
<evidence type="ECO:0000256" key="6">
    <source>
        <dbReference type="ARBA" id="ARBA00023237"/>
    </source>
</evidence>
<dbReference type="EMBL" id="JANIBJ010000012">
    <property type="protein sequence ID" value="MCQ8104043.1"/>
    <property type="molecule type" value="Genomic_DNA"/>
</dbReference>
<dbReference type="InterPro" id="IPR028082">
    <property type="entry name" value="Peripla_BP_I"/>
</dbReference>
<evidence type="ECO:0000256" key="1">
    <source>
        <dbReference type="ARBA" id="ARBA00022729"/>
    </source>
</evidence>
<gene>
    <name evidence="10" type="ORF">NP590_08005</name>
</gene>
<dbReference type="Gene3D" id="3.40.50.2300">
    <property type="match status" value="2"/>
</dbReference>
<keyword evidence="4" id="KW-0472">Membrane</keyword>
<protein>
    <submittedName>
        <fullName evidence="10">Penicillin-binding protein activator</fullName>
    </submittedName>
</protein>